<dbReference type="SMART" id="SM00267">
    <property type="entry name" value="GGDEF"/>
    <property type="match status" value="1"/>
</dbReference>
<dbReference type="Gene3D" id="3.30.70.270">
    <property type="match status" value="1"/>
</dbReference>
<keyword evidence="5 6" id="KW-0472">Membrane</keyword>
<dbReference type="SUPFAM" id="SSF141868">
    <property type="entry name" value="EAL domain-like"/>
    <property type="match status" value="1"/>
</dbReference>
<evidence type="ECO:0000256" key="5">
    <source>
        <dbReference type="ARBA" id="ARBA00023136"/>
    </source>
</evidence>
<dbReference type="SUPFAM" id="SSF158472">
    <property type="entry name" value="HAMP domain-like"/>
    <property type="match status" value="1"/>
</dbReference>
<dbReference type="PROSITE" id="PS50885">
    <property type="entry name" value="HAMP"/>
    <property type="match status" value="1"/>
</dbReference>
<dbReference type="InterPro" id="IPR052155">
    <property type="entry name" value="Biofilm_reg_signaling"/>
</dbReference>
<feature type="domain" description="EAL" evidence="7">
    <location>
        <begin position="458"/>
        <end position="712"/>
    </location>
</feature>
<evidence type="ECO:0000313" key="11">
    <source>
        <dbReference type="Proteomes" id="UP000242857"/>
    </source>
</evidence>
<evidence type="ECO:0000256" key="2">
    <source>
        <dbReference type="ARBA" id="ARBA00022475"/>
    </source>
</evidence>
<dbReference type="GO" id="GO:0005886">
    <property type="term" value="C:plasma membrane"/>
    <property type="evidence" value="ECO:0007669"/>
    <property type="project" value="UniProtKB-SubCell"/>
</dbReference>
<dbReference type="SUPFAM" id="SSF55073">
    <property type="entry name" value="Nucleotide cyclase"/>
    <property type="match status" value="1"/>
</dbReference>
<dbReference type="STRING" id="213588.SAMN02745204_00671"/>
<dbReference type="SMART" id="SM00304">
    <property type="entry name" value="HAMP"/>
    <property type="match status" value="1"/>
</dbReference>
<keyword evidence="3 6" id="KW-0812">Transmembrane</keyword>
<dbReference type="InterPro" id="IPR003660">
    <property type="entry name" value="HAMP_dom"/>
</dbReference>
<dbReference type="PROSITE" id="PS50883">
    <property type="entry name" value="EAL"/>
    <property type="match status" value="1"/>
</dbReference>
<dbReference type="Pfam" id="PF00990">
    <property type="entry name" value="GGDEF"/>
    <property type="match status" value="1"/>
</dbReference>
<dbReference type="InterPro" id="IPR000160">
    <property type="entry name" value="GGDEF_dom"/>
</dbReference>
<protein>
    <submittedName>
        <fullName evidence="10">Diguanylate cyclase (GGDEF) domain-containing protein</fullName>
    </submittedName>
</protein>
<sequence>MKHRPISLQSRFQIVILSGLALVLLMMAGLWLREQRSQQEALAIAQENTHALLAEQMRIRGEAQVRQLADALSNPLYYFDLDAVGTLARSILRTPDVDYVLVYDRQGRILHDGSGDIAAFGQPMDDPLAAEVVAASGPQARFYGQLLDVSHPITVGDERLGGVRIGYSMAAVARAEEAALASLRDQFNAVSQRSMTWLLLMFVALIALALVGAVVVHRLLVRPIRTLGMLARRIEAGDFTGPVLESRRSDELGDLIRTFGRMRDSVARHDRDIRRVAYTDALTGLANRLAFREALEQRLHETQGTSSQLALLFIDLDDFKRVNDTLGHEAGDDVLLQMASRIEQEVDALGLGNAVVARFGGDEFVILLQAPEVEGASVRDHASRLAEALVARLAQPLLLHGRQVLLGASVGVAVFPDDATSASLLMKNGDIAMYQAKVAGKNCYHFYSRAMDQAVERRVKMEQELRNAWQRGELSLVYQPIYRTADRILAGAEALLRWEHPEYGSVAPSVFVDVAEQSGIIESIGPQVLRSACLEAATWPAPDGESGQAPFVSVNVSARQLRSGELVRQVAEALDESGLAPERLHLELTETSVISDEANATELLGKLRQLGVRVWLDDFGTGYSSLSHLRRVQVDGLKIDRSFITDLLRDPDDLALTSAIIAMAHSLGVVVVAEGVEREGQYQLLRERGCDLVQGYWLGHPLEPQAFVALMR</sequence>
<reference evidence="11" key="1">
    <citation type="submission" date="2016-11" db="EMBL/GenBank/DDBJ databases">
        <authorList>
            <person name="Varghese N."/>
            <person name="Submissions S."/>
        </authorList>
    </citation>
    <scope>NUCLEOTIDE SEQUENCE [LARGE SCALE GENOMIC DNA]</scope>
    <source>
        <strain evidence="11">DSM 14834</strain>
    </source>
</reference>
<feature type="domain" description="HAMP" evidence="8">
    <location>
        <begin position="218"/>
        <end position="271"/>
    </location>
</feature>
<evidence type="ECO:0000259" key="7">
    <source>
        <dbReference type="PROSITE" id="PS50883"/>
    </source>
</evidence>
<accession>A0A1M4UDI3</accession>
<dbReference type="RefSeq" id="WP_072755213.1">
    <property type="nucleotide sequence ID" value="NZ_FQUK01000007.1"/>
</dbReference>
<dbReference type="Pfam" id="PF00672">
    <property type="entry name" value="HAMP"/>
    <property type="match status" value="1"/>
</dbReference>
<dbReference type="PROSITE" id="PS50887">
    <property type="entry name" value="GGDEF"/>
    <property type="match status" value="1"/>
</dbReference>
<dbReference type="PANTHER" id="PTHR44757">
    <property type="entry name" value="DIGUANYLATE CYCLASE DGCP"/>
    <property type="match status" value="1"/>
</dbReference>
<gene>
    <name evidence="10" type="ORF">SAMN02745204_00671</name>
</gene>
<evidence type="ECO:0000256" key="4">
    <source>
        <dbReference type="ARBA" id="ARBA00022989"/>
    </source>
</evidence>
<organism evidence="10 11">
    <name type="scientific">Thermomonas hydrothermalis</name>
    <dbReference type="NCBI Taxonomy" id="213588"/>
    <lineage>
        <taxon>Bacteria</taxon>
        <taxon>Pseudomonadati</taxon>
        <taxon>Pseudomonadota</taxon>
        <taxon>Gammaproteobacteria</taxon>
        <taxon>Lysobacterales</taxon>
        <taxon>Lysobacteraceae</taxon>
        <taxon>Thermomonas</taxon>
    </lineage>
</organism>
<dbReference type="InterPro" id="IPR043128">
    <property type="entry name" value="Rev_trsase/Diguanyl_cyclase"/>
</dbReference>
<feature type="transmembrane region" description="Helical" evidence="6">
    <location>
        <begin position="12"/>
        <end position="32"/>
    </location>
</feature>
<dbReference type="InterPro" id="IPR035919">
    <property type="entry name" value="EAL_sf"/>
</dbReference>
<dbReference type="CDD" id="cd01948">
    <property type="entry name" value="EAL"/>
    <property type="match status" value="1"/>
</dbReference>
<dbReference type="PANTHER" id="PTHR44757:SF2">
    <property type="entry name" value="BIOFILM ARCHITECTURE MAINTENANCE PROTEIN MBAA"/>
    <property type="match status" value="1"/>
</dbReference>
<feature type="domain" description="GGDEF" evidence="9">
    <location>
        <begin position="307"/>
        <end position="449"/>
    </location>
</feature>
<evidence type="ECO:0000256" key="6">
    <source>
        <dbReference type="SAM" id="Phobius"/>
    </source>
</evidence>
<dbReference type="CDD" id="cd06225">
    <property type="entry name" value="HAMP"/>
    <property type="match status" value="1"/>
</dbReference>
<dbReference type="NCBIfam" id="TIGR00254">
    <property type="entry name" value="GGDEF"/>
    <property type="match status" value="1"/>
</dbReference>
<keyword evidence="2" id="KW-1003">Cell membrane</keyword>
<evidence type="ECO:0000259" key="8">
    <source>
        <dbReference type="PROSITE" id="PS50885"/>
    </source>
</evidence>
<dbReference type="InterPro" id="IPR029787">
    <property type="entry name" value="Nucleotide_cyclase"/>
</dbReference>
<dbReference type="InterPro" id="IPR029151">
    <property type="entry name" value="Sensor-like_sf"/>
</dbReference>
<name>A0A1M4UDI3_9GAMM</name>
<proteinExistence type="predicted"/>
<dbReference type="Proteomes" id="UP000242857">
    <property type="component" value="Unassembled WGS sequence"/>
</dbReference>
<evidence type="ECO:0000259" key="9">
    <source>
        <dbReference type="PROSITE" id="PS50887"/>
    </source>
</evidence>
<evidence type="ECO:0000256" key="3">
    <source>
        <dbReference type="ARBA" id="ARBA00022692"/>
    </source>
</evidence>
<evidence type="ECO:0000313" key="10">
    <source>
        <dbReference type="EMBL" id="SHE54809.1"/>
    </source>
</evidence>
<comment type="subcellular location">
    <subcellularLocation>
        <location evidence="1">Cell membrane</location>
        <topology evidence="1">Multi-pass membrane protein</topology>
    </subcellularLocation>
</comment>
<dbReference type="GO" id="GO:0007165">
    <property type="term" value="P:signal transduction"/>
    <property type="evidence" value="ECO:0007669"/>
    <property type="project" value="InterPro"/>
</dbReference>
<dbReference type="Gene3D" id="6.10.340.10">
    <property type="match status" value="1"/>
</dbReference>
<dbReference type="CDD" id="cd01949">
    <property type="entry name" value="GGDEF"/>
    <property type="match status" value="1"/>
</dbReference>
<dbReference type="Pfam" id="PF17203">
    <property type="entry name" value="sCache_3_2"/>
    <property type="match status" value="1"/>
</dbReference>
<dbReference type="SMART" id="SM00052">
    <property type="entry name" value="EAL"/>
    <property type="match status" value="1"/>
</dbReference>
<dbReference type="EMBL" id="FQUK01000007">
    <property type="protein sequence ID" value="SHE54809.1"/>
    <property type="molecule type" value="Genomic_DNA"/>
</dbReference>
<dbReference type="Gene3D" id="3.20.20.450">
    <property type="entry name" value="EAL domain"/>
    <property type="match status" value="1"/>
</dbReference>
<dbReference type="InterPro" id="IPR033463">
    <property type="entry name" value="sCache_3"/>
</dbReference>
<dbReference type="AlphaFoldDB" id="A0A1M4UDI3"/>
<dbReference type="Pfam" id="PF00563">
    <property type="entry name" value="EAL"/>
    <property type="match status" value="1"/>
</dbReference>
<dbReference type="InterPro" id="IPR001633">
    <property type="entry name" value="EAL_dom"/>
</dbReference>
<feature type="transmembrane region" description="Helical" evidence="6">
    <location>
        <begin position="197"/>
        <end position="220"/>
    </location>
</feature>
<dbReference type="SUPFAM" id="SSF103190">
    <property type="entry name" value="Sensory domain-like"/>
    <property type="match status" value="1"/>
</dbReference>
<keyword evidence="4 6" id="KW-1133">Transmembrane helix</keyword>
<keyword evidence="11" id="KW-1185">Reference proteome</keyword>
<evidence type="ECO:0000256" key="1">
    <source>
        <dbReference type="ARBA" id="ARBA00004651"/>
    </source>
</evidence>